<dbReference type="RefSeq" id="WP_133604505.1">
    <property type="nucleotide sequence ID" value="NZ_JAUFPJ010000008.1"/>
</dbReference>
<evidence type="ECO:0000313" key="8">
    <source>
        <dbReference type="Proteomes" id="UP000295357"/>
    </source>
</evidence>
<dbReference type="PANTHER" id="PTHR30055">
    <property type="entry name" value="HTH-TYPE TRANSCRIPTIONAL REGULATOR RUTR"/>
    <property type="match status" value="1"/>
</dbReference>
<evidence type="ECO:0000256" key="4">
    <source>
        <dbReference type="ARBA" id="ARBA00023163"/>
    </source>
</evidence>
<dbReference type="Proteomes" id="UP000295357">
    <property type="component" value="Unassembled WGS sequence"/>
</dbReference>
<keyword evidence="2" id="KW-0805">Transcription regulation</keyword>
<evidence type="ECO:0000256" key="3">
    <source>
        <dbReference type="ARBA" id="ARBA00023125"/>
    </source>
</evidence>
<dbReference type="InterPro" id="IPR001647">
    <property type="entry name" value="HTH_TetR"/>
</dbReference>
<reference evidence="7 8" key="1">
    <citation type="submission" date="2019-03" db="EMBL/GenBank/DDBJ databases">
        <title>Genomic Encyclopedia of Type Strains, Phase IV (KMG-IV): sequencing the most valuable type-strain genomes for metagenomic binning, comparative biology and taxonomic classification.</title>
        <authorList>
            <person name="Goeker M."/>
        </authorList>
    </citation>
    <scope>NUCLEOTIDE SEQUENCE [LARGE SCALE GENOMIC DNA]</scope>
    <source>
        <strain evidence="7 8">DSM 25082</strain>
    </source>
</reference>
<dbReference type="InterPro" id="IPR023772">
    <property type="entry name" value="DNA-bd_HTH_TetR-type_CS"/>
</dbReference>
<feature type="DNA-binding region" description="H-T-H motif" evidence="5">
    <location>
        <begin position="32"/>
        <end position="51"/>
    </location>
</feature>
<dbReference type="InterPro" id="IPR036271">
    <property type="entry name" value="Tet_transcr_reg_TetR-rel_C_sf"/>
</dbReference>
<evidence type="ECO:0000313" key="7">
    <source>
        <dbReference type="EMBL" id="TDP07667.1"/>
    </source>
</evidence>
<dbReference type="Gene3D" id="1.10.357.10">
    <property type="entry name" value="Tetracycline Repressor, domain 2"/>
    <property type="match status" value="1"/>
</dbReference>
<dbReference type="EMBL" id="SNXE01000007">
    <property type="protein sequence ID" value="TDP07667.1"/>
    <property type="molecule type" value="Genomic_DNA"/>
</dbReference>
<keyword evidence="1" id="KW-0678">Repressor</keyword>
<dbReference type="Pfam" id="PF09209">
    <property type="entry name" value="CecR_C"/>
    <property type="match status" value="1"/>
</dbReference>
<evidence type="ECO:0000256" key="1">
    <source>
        <dbReference type="ARBA" id="ARBA00022491"/>
    </source>
</evidence>
<dbReference type="SUPFAM" id="SSF46689">
    <property type="entry name" value="Homeodomain-like"/>
    <property type="match status" value="1"/>
</dbReference>
<dbReference type="GO" id="GO:0000976">
    <property type="term" value="F:transcription cis-regulatory region binding"/>
    <property type="evidence" value="ECO:0007669"/>
    <property type="project" value="TreeGrafter"/>
</dbReference>
<dbReference type="InterPro" id="IPR015292">
    <property type="entry name" value="Tscrpt_reg_YbiH_C"/>
</dbReference>
<dbReference type="SUPFAM" id="SSF48498">
    <property type="entry name" value="Tetracyclin repressor-like, C-terminal domain"/>
    <property type="match status" value="1"/>
</dbReference>
<evidence type="ECO:0000259" key="6">
    <source>
        <dbReference type="PROSITE" id="PS50977"/>
    </source>
</evidence>
<dbReference type="InterPro" id="IPR009057">
    <property type="entry name" value="Homeodomain-like_sf"/>
</dbReference>
<organism evidence="7 8">
    <name type="scientific">Roseateles asaccharophilus</name>
    <dbReference type="NCBI Taxonomy" id="582607"/>
    <lineage>
        <taxon>Bacteria</taxon>
        <taxon>Pseudomonadati</taxon>
        <taxon>Pseudomonadota</taxon>
        <taxon>Betaproteobacteria</taxon>
        <taxon>Burkholderiales</taxon>
        <taxon>Sphaerotilaceae</taxon>
        <taxon>Roseateles</taxon>
    </lineage>
</organism>
<name>A0A4R6MZ84_9BURK</name>
<dbReference type="OrthoDB" id="9789566at2"/>
<dbReference type="Gene3D" id="1.10.10.60">
    <property type="entry name" value="Homeodomain-like"/>
    <property type="match status" value="1"/>
</dbReference>
<dbReference type="PROSITE" id="PS01081">
    <property type="entry name" value="HTH_TETR_1"/>
    <property type="match status" value="1"/>
</dbReference>
<keyword evidence="4" id="KW-0804">Transcription</keyword>
<dbReference type="PROSITE" id="PS50977">
    <property type="entry name" value="HTH_TETR_2"/>
    <property type="match status" value="1"/>
</dbReference>
<dbReference type="AlphaFoldDB" id="A0A4R6MZ84"/>
<comment type="caution">
    <text evidence="7">The sequence shown here is derived from an EMBL/GenBank/DDBJ whole genome shotgun (WGS) entry which is preliminary data.</text>
</comment>
<dbReference type="GO" id="GO:0003700">
    <property type="term" value="F:DNA-binding transcription factor activity"/>
    <property type="evidence" value="ECO:0007669"/>
    <property type="project" value="TreeGrafter"/>
</dbReference>
<dbReference type="Pfam" id="PF00440">
    <property type="entry name" value="TetR_N"/>
    <property type="match status" value="1"/>
</dbReference>
<gene>
    <name evidence="7" type="ORF">DFR39_107200</name>
</gene>
<keyword evidence="3 5" id="KW-0238">DNA-binding</keyword>
<sequence>MSASETPKPGARERMLREATRIFASKGFDKASTREICQAAGVNIASIHYYFGDKQGLYREALIQPMLEVLAHMPAPEAKRPLSEWLHDFFGALLLPLRMADSDLAHLMRLMGREMMEPSAVYDELCSRHIAPLHEGLVEMLRQRCGLAQADMGLQHLAHALTAMAHDYWMSSDFMESLSPGVARGPGAYERVLARLVAYGQALIECEIALRQRADAPASKTRKSAKS</sequence>
<feature type="domain" description="HTH tetR-type" evidence="6">
    <location>
        <begin position="9"/>
        <end position="69"/>
    </location>
</feature>
<keyword evidence="8" id="KW-1185">Reference proteome</keyword>
<accession>A0A4R6MZ84</accession>
<evidence type="ECO:0000256" key="5">
    <source>
        <dbReference type="PROSITE-ProRule" id="PRU00335"/>
    </source>
</evidence>
<proteinExistence type="predicted"/>
<dbReference type="InterPro" id="IPR050109">
    <property type="entry name" value="HTH-type_TetR-like_transc_reg"/>
</dbReference>
<evidence type="ECO:0000256" key="2">
    <source>
        <dbReference type="ARBA" id="ARBA00023015"/>
    </source>
</evidence>
<dbReference type="PANTHER" id="PTHR30055:SF234">
    <property type="entry name" value="HTH-TYPE TRANSCRIPTIONAL REGULATOR BETI"/>
    <property type="match status" value="1"/>
</dbReference>
<protein>
    <submittedName>
        <fullName evidence="7">TetR family transcriptional regulator</fullName>
    </submittedName>
</protein>
<dbReference type="PRINTS" id="PR00455">
    <property type="entry name" value="HTHTETR"/>
</dbReference>